<evidence type="ECO:0000313" key="7">
    <source>
        <dbReference type="EMBL" id="UGB89793.1"/>
    </source>
</evidence>
<dbReference type="SUPFAM" id="SSF50249">
    <property type="entry name" value="Nucleic acid-binding proteins"/>
    <property type="match status" value="1"/>
</dbReference>
<feature type="domain" description="S1-like" evidence="6">
    <location>
        <begin position="8"/>
        <end position="66"/>
    </location>
</feature>
<keyword evidence="5" id="KW-0648">Protein biosynthesis</keyword>
<evidence type="ECO:0000256" key="4">
    <source>
        <dbReference type="ARBA" id="ARBA00022540"/>
    </source>
</evidence>
<evidence type="ECO:0000256" key="2">
    <source>
        <dbReference type="ARBA" id="ARBA00010939"/>
    </source>
</evidence>
<evidence type="ECO:0000256" key="3">
    <source>
        <dbReference type="ARBA" id="ARBA00011599"/>
    </source>
</evidence>
<comment type="similarity">
    <text evidence="2">Belongs to the IF-1 family.</text>
</comment>
<organism evidence="7">
    <name type="scientific">Celtis sinensis</name>
    <dbReference type="NCBI Taxonomy" id="63053"/>
    <lineage>
        <taxon>Eukaryota</taxon>
        <taxon>Viridiplantae</taxon>
        <taxon>Streptophyta</taxon>
        <taxon>Embryophyta</taxon>
        <taxon>Tracheophyta</taxon>
        <taxon>Spermatophyta</taxon>
        <taxon>Magnoliopsida</taxon>
        <taxon>eudicotyledons</taxon>
        <taxon>Gunneridae</taxon>
        <taxon>Pentapetalae</taxon>
        <taxon>rosids</taxon>
        <taxon>fabids</taxon>
        <taxon>Rosales</taxon>
        <taxon>Cannabaceae</taxon>
        <taxon>Celtis</taxon>
    </lineage>
</organism>
<dbReference type="EMBL" id="MN877379">
    <property type="protein sequence ID" value="UGB89793.1"/>
    <property type="molecule type" value="Genomic_DNA"/>
</dbReference>
<dbReference type="GO" id="GO:0003723">
    <property type="term" value="F:RNA binding"/>
    <property type="evidence" value="ECO:0007669"/>
    <property type="project" value="InterPro"/>
</dbReference>
<dbReference type="InterPro" id="IPR004368">
    <property type="entry name" value="TIF_IF1"/>
</dbReference>
<dbReference type="InterPro" id="IPR012340">
    <property type="entry name" value="NA-bd_OB-fold"/>
</dbReference>
<comment type="subunit">
    <text evidence="3">Component of the 30S ribosomal translation pre-initiation complex which assembles on the 30S ribosome in the order IF-2 and IF-3, IF-1 and N-formylmethionyl-tRNA(fMet); mRNA recruitment can occur at any time during PIC assembly.</text>
</comment>
<name>A0A8K1T9X2_9ROSA</name>
<reference evidence="7" key="1">
    <citation type="submission" date="2019-12" db="EMBL/GenBank/DDBJ databases">
        <title>Complete Chloroplast Genome of Celtis sinensis Pers.</title>
        <authorList>
            <person name="Fan J."/>
        </authorList>
    </citation>
    <scope>NUCLEOTIDE SEQUENCE</scope>
</reference>
<gene>
    <name evidence="7" type="primary">infA</name>
</gene>
<keyword evidence="4 7" id="KW-0396">Initiation factor</keyword>
<dbReference type="InterPro" id="IPR006196">
    <property type="entry name" value="RNA-binding_domain_S1_IF1"/>
</dbReference>
<keyword evidence="7" id="KW-0150">Chloroplast</keyword>
<dbReference type="Pfam" id="PF01176">
    <property type="entry name" value="eIF-1a"/>
    <property type="match status" value="1"/>
</dbReference>
<dbReference type="GO" id="GO:0003743">
    <property type="term" value="F:translation initiation factor activity"/>
    <property type="evidence" value="ECO:0007669"/>
    <property type="project" value="UniProtKB-KW"/>
</dbReference>
<dbReference type="PANTHER" id="PTHR33370">
    <property type="entry name" value="TRANSLATION INITIATION FACTOR IF-1, CHLOROPLASTIC"/>
    <property type="match status" value="1"/>
</dbReference>
<dbReference type="GO" id="GO:0043022">
    <property type="term" value="F:ribosome binding"/>
    <property type="evidence" value="ECO:0007669"/>
    <property type="project" value="TreeGrafter"/>
</dbReference>
<proteinExistence type="inferred from homology"/>
<dbReference type="Gene3D" id="2.40.50.140">
    <property type="entry name" value="Nucleic acid-binding proteins"/>
    <property type="match status" value="1"/>
</dbReference>
<keyword evidence="7" id="KW-0934">Plastid</keyword>
<accession>A0A8K1T9X2</accession>
<sequence length="125" mass="15175">MQHFHKVLISEPLPNGILKVCLDNENMILSYVSGRIRHNFFIHILSVDRVKFEESDYDSNGGHIIYHLSTLKQNELMIRWFSQFCHSFRRDRPRNSKFQETYFLPIKRFRIQLRNDKYENKSLRS</sequence>
<protein>
    <submittedName>
        <fullName evidence="7">Translation initiation factor 1</fullName>
    </submittedName>
</protein>
<evidence type="ECO:0000256" key="5">
    <source>
        <dbReference type="ARBA" id="ARBA00022917"/>
    </source>
</evidence>
<dbReference type="PANTHER" id="PTHR33370:SF1">
    <property type="entry name" value="TRANSLATION INITIATION FACTOR IF-1, CHLOROPLASTIC"/>
    <property type="match status" value="1"/>
</dbReference>
<geneLocation type="chloroplast" evidence="7"/>
<evidence type="ECO:0000259" key="6">
    <source>
        <dbReference type="Pfam" id="PF01176"/>
    </source>
</evidence>
<evidence type="ECO:0000256" key="1">
    <source>
        <dbReference type="ARBA" id="ARBA00003935"/>
    </source>
</evidence>
<dbReference type="AlphaFoldDB" id="A0A8K1T9X2"/>
<comment type="function">
    <text evidence="1">One of the essential components for the initiation of protein synthesis. Stabilizes the binding of IF-2 and IF-3 on the 30S subunit to which N-formylmethionyl-tRNA(fMet) subsequently binds. Helps modulate mRNA selection, yielding the 30S pre-initiation complex (PIC). Upon addition of the 50S ribosomal subunit IF-1, IF-2 and IF-3 are released leaving the mature 70S translation initiation complex.</text>
</comment>
<dbReference type="GO" id="GO:0005829">
    <property type="term" value="C:cytosol"/>
    <property type="evidence" value="ECO:0007669"/>
    <property type="project" value="TreeGrafter"/>
</dbReference>